<evidence type="ECO:0000313" key="10">
    <source>
        <dbReference type="Proteomes" id="UP000515211"/>
    </source>
</evidence>
<evidence type="ECO:0000256" key="8">
    <source>
        <dbReference type="SAM" id="Phobius"/>
    </source>
</evidence>
<comment type="similarity">
    <text evidence="2">Belongs to the ATPase protein YMF19 family.</text>
</comment>
<evidence type="ECO:0000313" key="11">
    <source>
        <dbReference type="RefSeq" id="XP_015931581.3"/>
    </source>
</evidence>
<feature type="transmembrane region" description="Helical" evidence="8">
    <location>
        <begin position="63"/>
        <end position="81"/>
    </location>
</feature>
<dbReference type="Pfam" id="PF02326">
    <property type="entry name" value="YMF19"/>
    <property type="match status" value="1"/>
</dbReference>
<feature type="transmembrane region" description="Helical" evidence="8">
    <location>
        <begin position="102"/>
        <end position="126"/>
    </location>
</feature>
<dbReference type="GeneID" id="107457911"/>
<dbReference type="GO" id="GO:0031966">
    <property type="term" value="C:mitochondrial membrane"/>
    <property type="evidence" value="ECO:0007669"/>
    <property type="project" value="UniProtKB-SubCell"/>
</dbReference>
<dbReference type="KEGG" id="adu:107457911"/>
<proteinExistence type="inferred from homology"/>
<evidence type="ECO:0000256" key="1">
    <source>
        <dbReference type="ARBA" id="ARBA00004325"/>
    </source>
</evidence>
<dbReference type="RefSeq" id="XP_015931581.3">
    <property type="nucleotide sequence ID" value="XM_016076095.3"/>
</dbReference>
<evidence type="ECO:0000256" key="6">
    <source>
        <dbReference type="ARBA" id="ARBA00023136"/>
    </source>
</evidence>
<keyword evidence="6 8" id="KW-0472">Membrane</keyword>
<evidence type="ECO:0000259" key="9">
    <source>
        <dbReference type="Pfam" id="PF02326"/>
    </source>
</evidence>
<name>A0A6P4AVN7_ARADU</name>
<evidence type="ECO:0000256" key="3">
    <source>
        <dbReference type="ARBA" id="ARBA00022692"/>
    </source>
</evidence>
<keyword evidence="5" id="KW-0496">Mitochondrion</keyword>
<dbReference type="Proteomes" id="UP000515211">
    <property type="component" value="Unplaced"/>
</dbReference>
<protein>
    <submittedName>
        <fullName evidence="11">Uncharacterized protein LOC107457911</fullName>
    </submittedName>
</protein>
<comment type="subcellular location">
    <subcellularLocation>
        <location evidence="1">Mitochondrion membrane</location>
    </subcellularLocation>
</comment>
<keyword evidence="10" id="KW-1185">Reference proteome</keyword>
<dbReference type="AlphaFoldDB" id="A0A6P4AVN7"/>
<keyword evidence="7" id="KW-0066">ATP synthesis</keyword>
<evidence type="ECO:0000256" key="7">
    <source>
        <dbReference type="ARBA" id="ARBA00023310"/>
    </source>
</evidence>
<keyword evidence="3 8" id="KW-0812">Transmembrane</keyword>
<sequence>MESFIFGLFPMLSVGQQPTTTLYSQNTSPAGLTEFRVQSVWREFLLSESIMPQLDQFTYFTQFFWFCLFFFTFYILYKFYLPDDWEVKVFLFFITKPKLRKILSFFQWAFFYYFLVRLGFTLYNFVSLYQFFDLSLFPVLPTTSHSSGGSNSIVGVGSHEGSSSGWTSFDLNVLAEEEDEVARPRPLPQLDPGTEDPIYRAVDAIITSCENEEARIVEKAQTLLLKKGAPHLTDEDKEDIRRAINMALYDAWETDIDRRLEQFRRIRRFLGTGNSPVWNTFIDEMVALGNERFQNFKKKGIELNYMGLIPRLNRICRQVHYKKEVGPQPNRCMH</sequence>
<accession>A0A6P4AVN7</accession>
<keyword evidence="4 8" id="KW-1133">Transmembrane helix</keyword>
<feature type="domain" description="ATP synthase YMF19-like N-terminal" evidence="9">
    <location>
        <begin position="52"/>
        <end position="82"/>
    </location>
</feature>
<evidence type="ECO:0000256" key="2">
    <source>
        <dbReference type="ARBA" id="ARBA00010946"/>
    </source>
</evidence>
<dbReference type="GO" id="GO:0006754">
    <property type="term" value="P:ATP biosynthetic process"/>
    <property type="evidence" value="ECO:0007669"/>
    <property type="project" value="UniProtKB-KW"/>
</dbReference>
<evidence type="ECO:0000256" key="4">
    <source>
        <dbReference type="ARBA" id="ARBA00022989"/>
    </source>
</evidence>
<organism evidence="10 11">
    <name type="scientific">Arachis duranensis</name>
    <name type="common">Wild peanut</name>
    <dbReference type="NCBI Taxonomy" id="130453"/>
    <lineage>
        <taxon>Eukaryota</taxon>
        <taxon>Viridiplantae</taxon>
        <taxon>Streptophyta</taxon>
        <taxon>Embryophyta</taxon>
        <taxon>Tracheophyta</taxon>
        <taxon>Spermatophyta</taxon>
        <taxon>Magnoliopsida</taxon>
        <taxon>eudicotyledons</taxon>
        <taxon>Gunneridae</taxon>
        <taxon>Pentapetalae</taxon>
        <taxon>rosids</taxon>
        <taxon>fabids</taxon>
        <taxon>Fabales</taxon>
        <taxon>Fabaceae</taxon>
        <taxon>Papilionoideae</taxon>
        <taxon>50 kb inversion clade</taxon>
        <taxon>dalbergioids sensu lato</taxon>
        <taxon>Dalbergieae</taxon>
        <taxon>Pterocarpus clade</taxon>
        <taxon>Arachis</taxon>
    </lineage>
</organism>
<dbReference type="InterPro" id="IPR003319">
    <property type="entry name" value="YMF19-like_N"/>
</dbReference>
<gene>
    <name evidence="11" type="primary">LOC107457911</name>
</gene>
<reference evidence="11" key="1">
    <citation type="submission" date="2025-08" db="UniProtKB">
        <authorList>
            <consortium name="RefSeq"/>
        </authorList>
    </citation>
    <scope>IDENTIFICATION</scope>
    <source>
        <tissue evidence="11">Whole plant</tissue>
    </source>
</reference>
<evidence type="ECO:0000256" key="5">
    <source>
        <dbReference type="ARBA" id="ARBA00023128"/>
    </source>
</evidence>